<dbReference type="Pfam" id="PF01433">
    <property type="entry name" value="Peptidase_M1"/>
    <property type="match status" value="1"/>
</dbReference>
<evidence type="ECO:0000313" key="2">
    <source>
        <dbReference type="EMBL" id="HGY56869.1"/>
    </source>
</evidence>
<feature type="domain" description="Peptidase M1 membrane alanine aminopeptidase" evidence="1">
    <location>
        <begin position="377"/>
        <end position="534"/>
    </location>
</feature>
<dbReference type="SUPFAM" id="SSF55486">
    <property type="entry name" value="Metalloproteases ('zincins'), catalytic domain"/>
    <property type="match status" value="1"/>
</dbReference>
<dbReference type="InterPro" id="IPR014782">
    <property type="entry name" value="Peptidase_M1_dom"/>
</dbReference>
<protein>
    <submittedName>
        <fullName evidence="2">M1 family peptidase</fullName>
    </submittedName>
</protein>
<dbReference type="GO" id="GO:0008237">
    <property type="term" value="F:metallopeptidase activity"/>
    <property type="evidence" value="ECO:0007669"/>
    <property type="project" value="InterPro"/>
</dbReference>
<dbReference type="AlphaFoldDB" id="A0A7V4WVY6"/>
<organism evidence="2">
    <name type="scientific">Caldithrix abyssi</name>
    <dbReference type="NCBI Taxonomy" id="187145"/>
    <lineage>
        <taxon>Bacteria</taxon>
        <taxon>Pseudomonadati</taxon>
        <taxon>Calditrichota</taxon>
        <taxon>Calditrichia</taxon>
        <taxon>Calditrichales</taxon>
        <taxon>Calditrichaceae</taxon>
        <taxon>Caldithrix</taxon>
    </lineage>
</organism>
<dbReference type="Gene3D" id="1.10.390.10">
    <property type="entry name" value="Neutral Protease Domain 2"/>
    <property type="match status" value="1"/>
</dbReference>
<proteinExistence type="predicted"/>
<name>A0A7V4WVY6_CALAY</name>
<dbReference type="EMBL" id="DRQG01000134">
    <property type="protein sequence ID" value="HGY56869.1"/>
    <property type="molecule type" value="Genomic_DNA"/>
</dbReference>
<comment type="caution">
    <text evidence="2">The sequence shown here is derived from an EMBL/GenBank/DDBJ whole genome shotgun (WGS) entry which is preliminary data.</text>
</comment>
<evidence type="ECO:0000259" key="1">
    <source>
        <dbReference type="Pfam" id="PF01433"/>
    </source>
</evidence>
<dbReference type="InterPro" id="IPR027268">
    <property type="entry name" value="Peptidase_M4/M1_CTD_sf"/>
</dbReference>
<gene>
    <name evidence="2" type="ORF">ENK44_14270</name>
</gene>
<dbReference type="Proteomes" id="UP000885779">
    <property type="component" value="Unassembled WGS sequence"/>
</dbReference>
<dbReference type="CDD" id="cd09604">
    <property type="entry name" value="M1_APN_like"/>
    <property type="match status" value="1"/>
</dbReference>
<dbReference type="GO" id="GO:0008270">
    <property type="term" value="F:zinc ion binding"/>
    <property type="evidence" value="ECO:0007669"/>
    <property type="project" value="InterPro"/>
</dbReference>
<reference evidence="2" key="1">
    <citation type="journal article" date="2020" name="mSystems">
        <title>Genome- and Community-Level Interaction Insights into Carbon Utilization and Element Cycling Functions of Hydrothermarchaeota in Hydrothermal Sediment.</title>
        <authorList>
            <person name="Zhou Z."/>
            <person name="Liu Y."/>
            <person name="Xu W."/>
            <person name="Pan J."/>
            <person name="Luo Z.H."/>
            <person name="Li M."/>
        </authorList>
    </citation>
    <scope>NUCLEOTIDE SEQUENCE [LARGE SCALE GENOMIC DNA]</scope>
    <source>
        <strain evidence="2">HyVt-577</strain>
    </source>
</reference>
<accession>A0A7V4WVY6</accession>
<sequence length="632" mass="73124">MRTLLLVVFITGLLTAGEKTSLYMPLNIQKAYKNQTRSWDGQPGPNYWINRSVYQIDVRFHPQQRLIEGEEQIVYYNESPDTLKEIVLRLYQDFFKKGNARDWSIGNTDLHNGVRLKAIAVNDSSLDLEAEESPIKRGGTNVTIPLSQPLLSGGRVHLAVNWSLTISDTVNMRMGTYDSTSFFIGYWYPQIAVYDDIDGWDRFNFSGMQEFYNDANDYDVRITVPAGFVVWATGVLQNAEDLFTDKILKRYKQARNSDAVVKIIRPDDLEEGQILESYDSTVWHYKAKRVPDFAFALSDHYLWDASSLVVDKETGRRTFIGAAYKESSKDFQEVALIARQSIDYFSNEMPGVPYPYPEMTVFNGKGGMEYPMMVNDGSTSKRSGTVHLTSHEIAHSYFPFYMGTNERKYAWMDEGWAVMLPFKLQHRLVETYDPIARNTATYERYAGHERELEMMTPSIVFGSNAFRPTYRTHAYNRPAQAYYFLQDILGDSLFSAAMKEYIARWHQKHPIPYDFFFTFDRVAGEDLSWYWKPWFFEKGYPDLAIKDVFEEEGNLQVLIQRIGNLPVPVNLVITYEDDSSRTLYKTARVWQNGDKGITIKLKNGKAIRRIELGSKHIPDVDKTNNTYVMKRE</sequence>